<dbReference type="EMBL" id="PDJH01000001">
    <property type="protein sequence ID" value="PFG37596.1"/>
    <property type="molecule type" value="Genomic_DNA"/>
</dbReference>
<feature type="compositionally biased region" description="Basic residues" evidence="1">
    <location>
        <begin position="34"/>
        <end position="43"/>
    </location>
</feature>
<feature type="region of interest" description="Disordered" evidence="1">
    <location>
        <begin position="1"/>
        <end position="46"/>
    </location>
</feature>
<reference evidence="2 3" key="1">
    <citation type="submission" date="2017-10" db="EMBL/GenBank/DDBJ databases">
        <title>Sequencing the genomes of 1000 actinobacteria strains.</title>
        <authorList>
            <person name="Klenk H.-P."/>
        </authorList>
    </citation>
    <scope>NUCLEOTIDE SEQUENCE [LARGE SCALE GENOMIC DNA]</scope>
    <source>
        <strain evidence="2 3">DSM 21574</strain>
    </source>
</reference>
<comment type="caution">
    <text evidence="2">The sequence shown here is derived from an EMBL/GenBank/DDBJ whole genome shotgun (WGS) entry which is preliminary data.</text>
</comment>
<dbReference type="SUPFAM" id="SSF55486">
    <property type="entry name" value="Metalloproteases ('zincins'), catalytic domain"/>
    <property type="match status" value="1"/>
</dbReference>
<dbReference type="InterPro" id="IPR038555">
    <property type="entry name" value="Zincin_1_sf"/>
</dbReference>
<dbReference type="RefSeq" id="WP_098458620.1">
    <property type="nucleotide sequence ID" value="NZ_PDJH01000001.1"/>
</dbReference>
<dbReference type="AlphaFoldDB" id="A0A2A9EG54"/>
<evidence type="ECO:0000256" key="1">
    <source>
        <dbReference type="SAM" id="MobiDB-lite"/>
    </source>
</evidence>
<dbReference type="Pfam" id="PF06262">
    <property type="entry name" value="Zincin_1"/>
    <property type="match status" value="1"/>
</dbReference>
<name>A0A2A9EG54_9MICO</name>
<keyword evidence="2" id="KW-0645">Protease</keyword>
<evidence type="ECO:0000313" key="2">
    <source>
        <dbReference type="EMBL" id="PFG37596.1"/>
    </source>
</evidence>
<proteinExistence type="predicted"/>
<sequence length="170" mass="19057">MPDRRRRTPRAPEGDLPAAYSSGWPTLPAPAAGVRRRDRRGRGLRGPLIPAHLPAARTRAERFDEIVLATVERLERSWAKQLAGTEFAVEDVPPSDPAPWEHRRGVPMGRYFPADGPLAHRIVVYRRPVEERAVDRDEIAEIVRTVVVEQVAHMLGRSPEEIDPGFVEGP</sequence>
<dbReference type="GO" id="GO:0006508">
    <property type="term" value="P:proteolysis"/>
    <property type="evidence" value="ECO:0007669"/>
    <property type="project" value="UniProtKB-KW"/>
</dbReference>
<keyword evidence="3" id="KW-1185">Reference proteome</keyword>
<dbReference type="GO" id="GO:0008233">
    <property type="term" value="F:peptidase activity"/>
    <property type="evidence" value="ECO:0007669"/>
    <property type="project" value="UniProtKB-KW"/>
</dbReference>
<gene>
    <name evidence="2" type="ORF">ATL41_2363</name>
</gene>
<protein>
    <submittedName>
        <fullName evidence="2">Putative Zn-dependent protease with MMP-like domain</fullName>
    </submittedName>
</protein>
<dbReference type="OrthoDB" id="4966605at2"/>
<dbReference type="Proteomes" id="UP000221394">
    <property type="component" value="Unassembled WGS sequence"/>
</dbReference>
<dbReference type="Gene3D" id="3.30.2010.20">
    <property type="match status" value="1"/>
</dbReference>
<keyword evidence="2" id="KW-0378">Hydrolase</keyword>
<evidence type="ECO:0000313" key="3">
    <source>
        <dbReference type="Proteomes" id="UP000221394"/>
    </source>
</evidence>
<dbReference type="InterPro" id="IPR010428">
    <property type="entry name" value="Zincin_1"/>
</dbReference>
<dbReference type="CDD" id="cd12954">
    <property type="entry name" value="MMP_TTHA0227_like_1"/>
    <property type="match status" value="1"/>
</dbReference>
<accession>A0A2A9EG54</accession>
<organism evidence="2 3">
    <name type="scientific">Flavimobilis soli</name>
    <dbReference type="NCBI Taxonomy" id="442709"/>
    <lineage>
        <taxon>Bacteria</taxon>
        <taxon>Bacillati</taxon>
        <taxon>Actinomycetota</taxon>
        <taxon>Actinomycetes</taxon>
        <taxon>Micrococcales</taxon>
        <taxon>Jonesiaceae</taxon>
        <taxon>Flavimobilis</taxon>
    </lineage>
</organism>